<evidence type="ECO:0000313" key="1">
    <source>
        <dbReference type="EMBL" id="AKH46439.1"/>
    </source>
</evidence>
<accession>A0A0F7L1K4</accession>
<name>A0A0F7L1K4_9VIRU</name>
<organism evidence="1">
    <name type="scientific">uncultured marine virus</name>
    <dbReference type="NCBI Taxonomy" id="186617"/>
    <lineage>
        <taxon>Viruses</taxon>
        <taxon>environmental samples</taxon>
    </lineage>
</organism>
<reference evidence="1" key="1">
    <citation type="journal article" date="2015" name="Front. Microbiol.">
        <title>Combining genomic sequencing methods to explore viral diversity and reveal potential virus-host interactions.</title>
        <authorList>
            <person name="Chow C.E."/>
            <person name="Winget D.M."/>
            <person name="White R.A.III."/>
            <person name="Hallam S.J."/>
            <person name="Suttle C.A."/>
        </authorList>
    </citation>
    <scope>NUCLEOTIDE SEQUENCE</scope>
    <source>
        <strain evidence="1">Anoxic3_8</strain>
    </source>
</reference>
<proteinExistence type="predicted"/>
<reference evidence="1" key="2">
    <citation type="submission" date="2015-03" db="EMBL/GenBank/DDBJ databases">
        <authorList>
            <person name="Chow C.-E.T."/>
            <person name="Winget D.M."/>
            <person name="White R.A.III."/>
            <person name="Hallam S.J."/>
            <person name="Suttle C.A."/>
        </authorList>
    </citation>
    <scope>NUCLEOTIDE SEQUENCE</scope>
    <source>
        <strain evidence="1">Anoxic3_8</strain>
    </source>
</reference>
<dbReference type="EMBL" id="KR029583">
    <property type="protein sequence ID" value="AKH46439.1"/>
    <property type="molecule type" value="Genomic_DNA"/>
</dbReference>
<sequence length="49" mass="5085">MLGKLSDTKVGRGTKTSLTSSSALNISDLSSACRVIASLVLNSQPLIFC</sequence>
<protein>
    <submittedName>
        <fullName evidence="1">Uncharacterized protein</fullName>
    </submittedName>
</protein>